<evidence type="ECO:0000313" key="3">
    <source>
        <dbReference type="Proteomes" id="UP000009309"/>
    </source>
</evidence>
<keyword evidence="1" id="KW-0812">Transmembrane</keyword>
<feature type="transmembrane region" description="Helical" evidence="1">
    <location>
        <begin position="114"/>
        <end position="136"/>
    </location>
</feature>
<evidence type="ECO:0000313" key="2">
    <source>
        <dbReference type="EMBL" id="CCH56465.1"/>
    </source>
</evidence>
<reference evidence="2 3" key="1">
    <citation type="journal article" date="2012" name="J. Bacteriol.">
        <title>Genome Sequence of the Filamentous Bacterium Fibrisoma limi BUZ 3T.</title>
        <authorList>
            <person name="Filippini M."/>
            <person name="Qi W."/>
            <person name="Jaenicke S."/>
            <person name="Goesmann A."/>
            <person name="Smits T.H."/>
            <person name="Bagheri H.C."/>
        </authorList>
    </citation>
    <scope>NUCLEOTIDE SEQUENCE [LARGE SCALE GENOMIC DNA]</scope>
    <source>
        <strain evidence="3">BUZ 3T</strain>
    </source>
</reference>
<evidence type="ECO:0000256" key="1">
    <source>
        <dbReference type="SAM" id="Phobius"/>
    </source>
</evidence>
<keyword evidence="3" id="KW-1185">Reference proteome</keyword>
<dbReference type="AlphaFoldDB" id="I2GRD7"/>
<dbReference type="RefSeq" id="WP_009285030.1">
    <property type="nucleotide sequence ID" value="NZ_CAIT01000009.1"/>
</dbReference>
<sequence length="137" mass="16337">MRSLETLHLSDLKRQVERILGWEPARYWQPRDFTQLSNKIFAYTYHYISARDLQRFWQGPAAATLQPPLLDTLARFVDFRDWEDFCTRHTYGIIETGHGTVQPYPRVWEVPTRWVLILWSLSVLASILTALLLVWFR</sequence>
<gene>
    <name evidence="2" type="ORF">BN8_05804</name>
</gene>
<dbReference type="Proteomes" id="UP000009309">
    <property type="component" value="Unassembled WGS sequence"/>
</dbReference>
<keyword evidence="1" id="KW-1133">Transmembrane helix</keyword>
<dbReference type="eggNOG" id="ENOG50347XT">
    <property type="taxonomic scope" value="Bacteria"/>
</dbReference>
<organism evidence="2 3">
    <name type="scientific">Fibrisoma limi BUZ 3</name>
    <dbReference type="NCBI Taxonomy" id="1185876"/>
    <lineage>
        <taxon>Bacteria</taxon>
        <taxon>Pseudomonadati</taxon>
        <taxon>Bacteroidota</taxon>
        <taxon>Cytophagia</taxon>
        <taxon>Cytophagales</taxon>
        <taxon>Spirosomataceae</taxon>
        <taxon>Fibrisoma</taxon>
    </lineage>
</organism>
<name>I2GRD7_9BACT</name>
<comment type="caution">
    <text evidence="2">The sequence shown here is derived from an EMBL/GenBank/DDBJ whole genome shotgun (WGS) entry which is preliminary data.</text>
</comment>
<dbReference type="EMBL" id="CAIT01000009">
    <property type="protein sequence ID" value="CCH56465.1"/>
    <property type="molecule type" value="Genomic_DNA"/>
</dbReference>
<accession>I2GRD7</accession>
<keyword evidence="1" id="KW-0472">Membrane</keyword>
<proteinExistence type="predicted"/>
<dbReference type="OrthoDB" id="956377at2"/>
<protein>
    <submittedName>
        <fullName evidence="2">Uncharacterized protein</fullName>
    </submittedName>
</protein>
<dbReference type="STRING" id="1185876.BN8_05804"/>